<dbReference type="Gene3D" id="1.25.40.390">
    <property type="match status" value="1"/>
</dbReference>
<dbReference type="InterPro" id="IPR012944">
    <property type="entry name" value="SusD_RagB_dom"/>
</dbReference>
<keyword evidence="4" id="KW-0998">Cell outer membrane</keyword>
<sequence length="148" mass="17100">VSYKFRDNEECRGSYIFLRTEDMLLSAAEACAHQGKEAEAKELLWKLQDMRQTKRSESSGSDLIEEILVERRKELYGEGYAMFDILRNQKPLLRTGNHVNYGGNIQLPARSWRFIFQIPRSEMKNNKALVDDIWPAGDQNPFSGSLEP</sequence>
<dbReference type="EMBL" id="AMCI01005786">
    <property type="protein sequence ID" value="EJW95473.1"/>
    <property type="molecule type" value="Genomic_DNA"/>
</dbReference>
<evidence type="ECO:0000259" key="5">
    <source>
        <dbReference type="Pfam" id="PF07980"/>
    </source>
</evidence>
<comment type="subcellular location">
    <subcellularLocation>
        <location evidence="1">Cell outer membrane</location>
    </subcellularLocation>
</comment>
<dbReference type="AlphaFoldDB" id="J9FM18"/>
<dbReference type="Pfam" id="PF07980">
    <property type="entry name" value="SusD_RagB"/>
    <property type="match status" value="1"/>
</dbReference>
<proteinExistence type="predicted"/>
<accession>J9FM18</accession>
<keyword evidence="2" id="KW-0732">Signal</keyword>
<evidence type="ECO:0000313" key="6">
    <source>
        <dbReference type="EMBL" id="EJW95473.1"/>
    </source>
</evidence>
<keyword evidence="3" id="KW-0472">Membrane</keyword>
<name>J9FM18_9ZZZZ</name>
<dbReference type="GO" id="GO:0009279">
    <property type="term" value="C:cell outer membrane"/>
    <property type="evidence" value="ECO:0007669"/>
    <property type="project" value="UniProtKB-SubCell"/>
</dbReference>
<feature type="non-terminal residue" evidence="6">
    <location>
        <position position="1"/>
    </location>
</feature>
<gene>
    <name evidence="6" type="ORF">EVA_16420</name>
</gene>
<dbReference type="InterPro" id="IPR011990">
    <property type="entry name" value="TPR-like_helical_dom_sf"/>
</dbReference>
<evidence type="ECO:0000256" key="4">
    <source>
        <dbReference type="ARBA" id="ARBA00023237"/>
    </source>
</evidence>
<feature type="domain" description="RagB/SusD" evidence="5">
    <location>
        <begin position="14"/>
        <end position="130"/>
    </location>
</feature>
<organism evidence="6">
    <name type="scientific">gut metagenome</name>
    <dbReference type="NCBI Taxonomy" id="749906"/>
    <lineage>
        <taxon>unclassified sequences</taxon>
        <taxon>metagenomes</taxon>
        <taxon>organismal metagenomes</taxon>
    </lineage>
</organism>
<comment type="caution">
    <text evidence="6">The sequence shown here is derived from an EMBL/GenBank/DDBJ whole genome shotgun (WGS) entry which is preliminary data.</text>
</comment>
<protein>
    <submittedName>
        <fullName evidence="6">RagB/SusD domain-containing protein</fullName>
    </submittedName>
</protein>
<evidence type="ECO:0000256" key="2">
    <source>
        <dbReference type="ARBA" id="ARBA00022729"/>
    </source>
</evidence>
<reference evidence="6" key="1">
    <citation type="journal article" date="2012" name="PLoS ONE">
        <title>Gene sets for utilization of primary and secondary nutrition supplies in the distal gut of endangered iberian lynx.</title>
        <authorList>
            <person name="Alcaide M."/>
            <person name="Messina E."/>
            <person name="Richter M."/>
            <person name="Bargiela R."/>
            <person name="Peplies J."/>
            <person name="Huws S.A."/>
            <person name="Newbold C.J."/>
            <person name="Golyshin P.N."/>
            <person name="Simon M.A."/>
            <person name="Lopez G."/>
            <person name="Yakimov M.M."/>
            <person name="Ferrer M."/>
        </authorList>
    </citation>
    <scope>NUCLEOTIDE SEQUENCE</scope>
</reference>
<evidence type="ECO:0000256" key="3">
    <source>
        <dbReference type="ARBA" id="ARBA00023136"/>
    </source>
</evidence>
<dbReference type="SUPFAM" id="SSF48452">
    <property type="entry name" value="TPR-like"/>
    <property type="match status" value="1"/>
</dbReference>
<evidence type="ECO:0000256" key="1">
    <source>
        <dbReference type="ARBA" id="ARBA00004442"/>
    </source>
</evidence>